<evidence type="ECO:0000256" key="1">
    <source>
        <dbReference type="PIRSR" id="PIRSR602187-50"/>
    </source>
</evidence>
<dbReference type="GO" id="GO:0030234">
    <property type="term" value="F:enzyme regulator activity"/>
    <property type="evidence" value="ECO:0007669"/>
    <property type="project" value="InterPro"/>
</dbReference>
<keyword evidence="1" id="KW-0597">Phosphoprotein</keyword>
<dbReference type="InterPro" id="IPR015867">
    <property type="entry name" value="N-reg_PII/ATP_PRibTrfase_C"/>
</dbReference>
<dbReference type="Pfam" id="PF00543">
    <property type="entry name" value="P-II"/>
    <property type="match status" value="1"/>
</dbReference>
<dbReference type="PANTHER" id="PTHR30115">
    <property type="entry name" value="NITROGEN REGULATORY PROTEIN P-II"/>
    <property type="match status" value="1"/>
</dbReference>
<dbReference type="SUPFAM" id="SSF54913">
    <property type="entry name" value="GlnB-like"/>
    <property type="match status" value="1"/>
</dbReference>
<dbReference type="GO" id="GO:0006808">
    <property type="term" value="P:regulation of nitrogen utilization"/>
    <property type="evidence" value="ECO:0007669"/>
    <property type="project" value="InterPro"/>
</dbReference>
<dbReference type="PRINTS" id="PR00340">
    <property type="entry name" value="PIIGLNB"/>
</dbReference>
<dbReference type="EMBL" id="FNYK01000120">
    <property type="protein sequence ID" value="SEJ35202.1"/>
    <property type="molecule type" value="Genomic_DNA"/>
</dbReference>
<gene>
    <name evidence="2" type="ORF">SAMN04487834_11203</name>
</gene>
<dbReference type="PANTHER" id="PTHR30115:SF11">
    <property type="entry name" value="NITROGEN REGULATORY PROTEIN P-II HOMOLOG"/>
    <property type="match status" value="1"/>
</dbReference>
<dbReference type="AlphaFoldDB" id="A0A1H6YDD3"/>
<evidence type="ECO:0000313" key="3">
    <source>
        <dbReference type="Proteomes" id="UP000183028"/>
    </source>
</evidence>
<feature type="modified residue" description="O-UMP-tyrosine" evidence="1">
    <location>
        <position position="51"/>
    </location>
</feature>
<dbReference type="GO" id="GO:0005829">
    <property type="term" value="C:cytosol"/>
    <property type="evidence" value="ECO:0007669"/>
    <property type="project" value="TreeGrafter"/>
</dbReference>
<dbReference type="Proteomes" id="UP000183028">
    <property type="component" value="Unassembled WGS sequence"/>
</dbReference>
<dbReference type="OrthoDB" id="9802729at2"/>
<protein>
    <submittedName>
        <fullName evidence="2">Nitrogen regulatory protein P-II family</fullName>
    </submittedName>
</protein>
<dbReference type="InterPro" id="IPR002187">
    <property type="entry name" value="N-reg_PII"/>
</dbReference>
<organism evidence="2 3">
    <name type="scientific">Sharpea azabuensis</name>
    <dbReference type="NCBI Taxonomy" id="322505"/>
    <lineage>
        <taxon>Bacteria</taxon>
        <taxon>Bacillati</taxon>
        <taxon>Bacillota</taxon>
        <taxon>Erysipelotrichia</taxon>
        <taxon>Erysipelotrichales</taxon>
        <taxon>Coprobacillaceae</taxon>
        <taxon>Sharpea</taxon>
    </lineage>
</organism>
<name>A0A1H6YDD3_9FIRM</name>
<keyword evidence="3" id="KW-1185">Reference proteome</keyword>
<evidence type="ECO:0000313" key="2">
    <source>
        <dbReference type="EMBL" id="SEJ35202.1"/>
    </source>
</evidence>
<reference evidence="3" key="1">
    <citation type="submission" date="2016-10" db="EMBL/GenBank/DDBJ databases">
        <authorList>
            <person name="Varghese N."/>
        </authorList>
    </citation>
    <scope>NUCLEOTIDE SEQUENCE [LARGE SCALE GENOMIC DNA]</scope>
    <source>
        <strain evidence="3">DSM 20406</strain>
    </source>
</reference>
<dbReference type="SMART" id="SM00938">
    <property type="entry name" value="P-II"/>
    <property type="match status" value="1"/>
</dbReference>
<dbReference type="Gene3D" id="3.30.70.120">
    <property type="match status" value="1"/>
</dbReference>
<dbReference type="RefSeq" id="WP_074732907.1">
    <property type="nucleotide sequence ID" value="NZ_CACVPP010000029.1"/>
</dbReference>
<proteinExistence type="predicted"/>
<dbReference type="PROSITE" id="PS51343">
    <property type="entry name" value="PII_GLNB_DOM"/>
    <property type="match status" value="1"/>
</dbReference>
<accession>A0A1H6YDD3</accession>
<dbReference type="GO" id="GO:0005524">
    <property type="term" value="F:ATP binding"/>
    <property type="evidence" value="ECO:0007669"/>
    <property type="project" value="TreeGrafter"/>
</dbReference>
<dbReference type="STRING" id="322505.SAMN04487836_1685"/>
<sequence length="112" mass="12580">MKKLEIIIRPEKFEDLKKILVDMKVSGMNISNIMGYGNQMGYVEQYRGVVYNVNLVPKMKVEVIVRDAKVDTILARIAEVLPTGNVGDGKVFVYECLDAMRIRTGAKGEEAL</sequence>
<dbReference type="eggNOG" id="COG0347">
    <property type="taxonomic scope" value="Bacteria"/>
</dbReference>
<dbReference type="InterPro" id="IPR011322">
    <property type="entry name" value="N-reg_PII-like_a/b"/>
</dbReference>